<evidence type="ECO:0000256" key="1">
    <source>
        <dbReference type="ARBA" id="ARBA00007730"/>
    </source>
</evidence>
<feature type="compositionally biased region" description="Acidic residues" evidence="2">
    <location>
        <begin position="311"/>
        <end position="349"/>
    </location>
</feature>
<dbReference type="Gene3D" id="2.60.120.330">
    <property type="entry name" value="B-lactam Antibiotic, Isopenicillin N Synthase, Chain"/>
    <property type="match status" value="1"/>
</dbReference>
<dbReference type="SUPFAM" id="SSF48452">
    <property type="entry name" value="TPR-like"/>
    <property type="match status" value="1"/>
</dbReference>
<evidence type="ECO:0000256" key="2">
    <source>
        <dbReference type="SAM" id="MobiDB-lite"/>
    </source>
</evidence>
<feature type="compositionally biased region" description="Basic and acidic residues" evidence="2">
    <location>
        <begin position="683"/>
        <end position="707"/>
    </location>
</feature>
<dbReference type="Proteomes" id="UP000829999">
    <property type="component" value="Chromosome 15"/>
</dbReference>
<dbReference type="InterPro" id="IPR007803">
    <property type="entry name" value="Asp/Arg/Pro-Hydrxlase"/>
</dbReference>
<feature type="compositionally biased region" description="Basic and acidic residues" evidence="2">
    <location>
        <begin position="256"/>
        <end position="271"/>
    </location>
</feature>
<dbReference type="Pfam" id="PF05118">
    <property type="entry name" value="Asp_Arg_Hydrox"/>
    <property type="match status" value="1"/>
</dbReference>
<feature type="domain" description="Aspartyl/asparaginy/proline hydroxylase" evidence="4">
    <location>
        <begin position="975"/>
        <end position="1124"/>
    </location>
</feature>
<dbReference type="SUPFAM" id="SSF51197">
    <property type="entry name" value="Clavaminate synthase-like"/>
    <property type="match status" value="1"/>
</dbReference>
<dbReference type="PANTHER" id="PTHR12366">
    <property type="entry name" value="ASPARTYL/ASPARAGINYL BETA-HYDROXYLASE"/>
    <property type="match status" value="1"/>
</dbReference>
<dbReference type="OrthoDB" id="438431at2759"/>
<feature type="region of interest" description="Disordered" evidence="2">
    <location>
        <begin position="117"/>
        <end position="464"/>
    </location>
</feature>
<dbReference type="InterPro" id="IPR011990">
    <property type="entry name" value="TPR-like_helical_dom_sf"/>
</dbReference>
<evidence type="ECO:0000313" key="7">
    <source>
        <dbReference type="RefSeq" id="XP_050555009.1"/>
    </source>
</evidence>
<feature type="region of interest" description="Disordered" evidence="2">
    <location>
        <begin position="556"/>
        <end position="719"/>
    </location>
</feature>
<gene>
    <name evidence="6 7" type="primary">LOC126911520</name>
</gene>
<comment type="similarity">
    <text evidence="1">Belongs to the aspartyl/asparaginyl beta-hydroxylase family.</text>
</comment>
<feature type="transmembrane region" description="Helical" evidence="3">
    <location>
        <begin position="56"/>
        <end position="74"/>
    </location>
</feature>
<feature type="compositionally biased region" description="Acidic residues" evidence="2">
    <location>
        <begin position="273"/>
        <end position="304"/>
    </location>
</feature>
<dbReference type="GeneID" id="126911520"/>
<dbReference type="GO" id="GO:0062101">
    <property type="term" value="F:peptidyl-aspartic acid 3-dioxygenase activity"/>
    <property type="evidence" value="ECO:0007669"/>
    <property type="project" value="InterPro"/>
</dbReference>
<dbReference type="GO" id="GO:0005783">
    <property type="term" value="C:endoplasmic reticulum"/>
    <property type="evidence" value="ECO:0007669"/>
    <property type="project" value="TreeGrafter"/>
</dbReference>
<dbReference type="AlphaFoldDB" id="A0A9R0DXA3"/>
<name>A0A9R0DXA3_SPOFR</name>
<keyword evidence="3" id="KW-0812">Transmembrane</keyword>
<feature type="region of interest" description="Disordered" evidence="2">
    <location>
        <begin position="493"/>
        <end position="515"/>
    </location>
</feature>
<keyword evidence="3" id="KW-1133">Transmembrane helix</keyword>
<keyword evidence="3" id="KW-0472">Membrane</keyword>
<feature type="compositionally biased region" description="Acidic residues" evidence="2">
    <location>
        <begin position="644"/>
        <end position="682"/>
    </location>
</feature>
<feature type="region of interest" description="Disordered" evidence="2">
    <location>
        <begin position="1"/>
        <end position="38"/>
    </location>
</feature>
<feature type="compositionally biased region" description="Basic and acidic residues" evidence="2">
    <location>
        <begin position="495"/>
        <end position="515"/>
    </location>
</feature>
<feature type="compositionally biased region" description="Acidic residues" evidence="2">
    <location>
        <begin position="388"/>
        <end position="420"/>
    </location>
</feature>
<dbReference type="Gene3D" id="1.25.40.10">
    <property type="entry name" value="Tetratricopeptide repeat domain"/>
    <property type="match status" value="1"/>
</dbReference>
<accession>A0A9R0DXA3</accession>
<evidence type="ECO:0000313" key="5">
    <source>
        <dbReference type="Proteomes" id="UP000829999"/>
    </source>
</evidence>
<feature type="compositionally biased region" description="Acidic residues" evidence="2">
    <location>
        <begin position="137"/>
        <end position="255"/>
    </location>
</feature>
<dbReference type="Pfam" id="PF13432">
    <property type="entry name" value="TPR_16"/>
    <property type="match status" value="1"/>
</dbReference>
<feature type="compositionally biased region" description="Basic and acidic residues" evidence="2">
    <location>
        <begin position="17"/>
        <end position="26"/>
    </location>
</feature>
<keyword evidence="5" id="KW-1185">Reference proteome</keyword>
<proteinExistence type="inferred from homology"/>
<dbReference type="PANTHER" id="PTHR12366:SF29">
    <property type="entry name" value="ASPARTYL BETA-HYDROXYLASE, ISOFORM L"/>
    <property type="match status" value="1"/>
</dbReference>
<dbReference type="InterPro" id="IPR039038">
    <property type="entry name" value="ASPH"/>
</dbReference>
<reference evidence="6 7" key="1">
    <citation type="submission" date="2025-04" db="UniProtKB">
        <authorList>
            <consortium name="RefSeq"/>
        </authorList>
    </citation>
    <scope>IDENTIFICATION</scope>
    <source>
        <tissue evidence="6 7">Whole larval tissue</tissue>
    </source>
</reference>
<evidence type="ECO:0000313" key="6">
    <source>
        <dbReference type="RefSeq" id="XP_050555008.1"/>
    </source>
</evidence>
<dbReference type="InterPro" id="IPR027443">
    <property type="entry name" value="IPNS-like_sf"/>
</dbReference>
<feature type="compositionally biased region" description="Basic and acidic residues" evidence="2">
    <location>
        <begin position="586"/>
        <end position="601"/>
    </location>
</feature>
<organism evidence="5 7">
    <name type="scientific">Spodoptera frugiperda</name>
    <name type="common">Fall armyworm</name>
    <dbReference type="NCBI Taxonomy" id="7108"/>
    <lineage>
        <taxon>Eukaryota</taxon>
        <taxon>Metazoa</taxon>
        <taxon>Ecdysozoa</taxon>
        <taxon>Arthropoda</taxon>
        <taxon>Hexapoda</taxon>
        <taxon>Insecta</taxon>
        <taxon>Pterygota</taxon>
        <taxon>Neoptera</taxon>
        <taxon>Endopterygota</taxon>
        <taxon>Lepidoptera</taxon>
        <taxon>Glossata</taxon>
        <taxon>Ditrysia</taxon>
        <taxon>Noctuoidea</taxon>
        <taxon>Noctuidae</taxon>
        <taxon>Amphipyrinae</taxon>
        <taxon>Spodoptera</taxon>
    </lineage>
</organism>
<protein>
    <submittedName>
        <fullName evidence="6 7">Aspartyl/asparaginyl beta-hydroxylase isoform X1</fullName>
    </submittedName>
</protein>
<dbReference type="RefSeq" id="XP_050555008.1">
    <property type="nucleotide sequence ID" value="XM_050699051.1"/>
</dbReference>
<feature type="compositionally biased region" description="Acidic residues" evidence="2">
    <location>
        <begin position="602"/>
        <end position="616"/>
    </location>
</feature>
<dbReference type="RefSeq" id="XP_050555009.1">
    <property type="nucleotide sequence ID" value="XM_050699052.1"/>
</dbReference>
<evidence type="ECO:0000259" key="4">
    <source>
        <dbReference type="Pfam" id="PF05118"/>
    </source>
</evidence>
<evidence type="ECO:0000256" key="3">
    <source>
        <dbReference type="SAM" id="Phobius"/>
    </source>
</evidence>
<sequence>MSGDVQPRKRKDKKRKKDELGVDEGPRGTAAALGEGDVFMHSPNDHGTGGHWCAKIIFFSLLAVLVTLIGLIILENRGLSELEANSVESRYSGVLEGWLEDAPDDDHHDEHTLELKHHDDDDDEDHDDHDDQSQEIDHDDEDDEGHDDDEEDDGHDDDEEDEDGHDDDDEDDGHEDDDEEGHDNDDDDDNTREDEDEDDQKVAESNEDDDDDHDVADRDADNDDDDDNDGDDHPADDDDDDDNDDDQQDEDSAEQDLDKSNEDENDVKGNIEESGEDGNDDDDNDDLQNVDENDTAEDDDDDQNDDRNDSLENDDADDDQSNENEQDDKESRENEDDDEHEEEEDDLGVEVERLEKEVSDEDALSEESPAADAEDDDKDDEASKEVASEDDEGADDDGDDDDVAEDEEFLEPADIEEDLPVVEQIVAPKGKPLVEVEEEPSTAKPVDTLAEEEEYEKQQEELRKEQEQASHMWLKLVVGGALLVATHAVVRRATAPRDDAPASDEHGSREETPVIDRRMTLIAEEAAAAVLLRPSAVPSEVVEEIEVPVEKIIEKVSSVLKAPPKQESEEEEVEEEEENEEEVEEPKDVVEKESTKDKELYSDEEVEEEEEEEKEVEVEQKNVKTVGTDPPKQIVATPWKEPEPEADEEVPDDVEIIDDEQLEEELEEEDEEEEISDVDDAELLSRLEAKYGRLPEPERPGQKHKDGGNSIEDDWPGEPADQYWRQQLDQAEEELRQGEWSAASRRAGAAQLAGSARARWLLARAVDAEAEARRDNRLLTRAITAYLDLLKMNERLTDHKLLQVAHRTLDRIRFRGNYLSAEPVYRLLIRRFPDVPGYYNNLTISFLMANRADLAEQVLKDTLKKWPDDRVALAHHGFVLKTQHNRLEEAVEAFQKALQNDTGPATESRFYYHLGDSLLLLGRYEEAHEVHKRGAAMGHFLSPSQRSLYNVERLKSRPWWNIEQTPYTKLARALEKSWKEILKEGEAAKALYEKEKEGLKERGEWSQLDLFVRGQEIPNRCKRAPVTCSIVRSEVAASGCRRGQIKFSAMEAGTHVRPHVGPTNCRLRMHLGLSNTKDTYLRVDKETRQWQVGKTFMFDDSFEHEVWHNGTGTRLVLIVDVWHPDLTPAERRSLPPI</sequence>
<dbReference type="CTD" id="444"/>
<feature type="compositionally biased region" description="Acidic residues" evidence="2">
    <location>
        <begin position="568"/>
        <end position="585"/>
    </location>
</feature>